<reference evidence="1 2" key="1">
    <citation type="submission" date="2020-03" db="EMBL/GenBank/DDBJ databases">
        <title>Whole genome shotgun sequence of Phytohabitans houttuyneae NBRC 108639.</title>
        <authorList>
            <person name="Komaki H."/>
            <person name="Tamura T."/>
        </authorList>
    </citation>
    <scope>NUCLEOTIDE SEQUENCE [LARGE SCALE GENOMIC DNA]</scope>
    <source>
        <strain evidence="1 2">NBRC 108639</strain>
    </source>
</reference>
<comment type="caution">
    <text evidence="1">The sequence shown here is derived from an EMBL/GenBank/DDBJ whole genome shotgun (WGS) entry which is preliminary data.</text>
</comment>
<organism evidence="1 2">
    <name type="scientific">Phytohabitans houttuyneae</name>
    <dbReference type="NCBI Taxonomy" id="1076126"/>
    <lineage>
        <taxon>Bacteria</taxon>
        <taxon>Bacillati</taxon>
        <taxon>Actinomycetota</taxon>
        <taxon>Actinomycetes</taxon>
        <taxon>Micromonosporales</taxon>
        <taxon>Micromonosporaceae</taxon>
    </lineage>
</organism>
<name>A0A6V8KP12_9ACTN</name>
<evidence type="ECO:0000313" key="2">
    <source>
        <dbReference type="Proteomes" id="UP000482800"/>
    </source>
</evidence>
<dbReference type="Proteomes" id="UP000482800">
    <property type="component" value="Unassembled WGS sequence"/>
</dbReference>
<gene>
    <name evidence="1" type="ORF">Phou_077960</name>
</gene>
<accession>A0A6V8KP12</accession>
<proteinExistence type="predicted"/>
<evidence type="ECO:0000313" key="1">
    <source>
        <dbReference type="EMBL" id="GFJ83616.1"/>
    </source>
</evidence>
<dbReference type="EMBL" id="BLPF01000003">
    <property type="protein sequence ID" value="GFJ83616.1"/>
    <property type="molecule type" value="Genomic_DNA"/>
</dbReference>
<sequence length="167" mass="18585">MDAFARLRDKRFNGYLAYRVPHELDSIVDAAVSAYRSGSEDARRQLTRDLNADVAAVLSVYGERMAVLAVRTRSVEPLRRALVGMGLAEGVLDDYRDNLIVLAAVNHSADTVGLGLTKLIDDVEADLPERALARFRDFAQWRDDEKSLRALGRRVKGEGDSFRYVSG</sequence>
<protein>
    <submittedName>
        <fullName evidence="1">Uncharacterized protein</fullName>
    </submittedName>
</protein>
<keyword evidence="2" id="KW-1185">Reference proteome</keyword>
<dbReference type="AlphaFoldDB" id="A0A6V8KP12"/>
<dbReference type="RefSeq" id="WP_173066345.1">
    <property type="nucleotide sequence ID" value="NZ_BAABGO010000032.1"/>
</dbReference>
<reference evidence="1 2" key="2">
    <citation type="submission" date="2020-03" db="EMBL/GenBank/DDBJ databases">
        <authorList>
            <person name="Ichikawa N."/>
            <person name="Kimura A."/>
            <person name="Kitahashi Y."/>
            <person name="Uohara A."/>
        </authorList>
    </citation>
    <scope>NUCLEOTIDE SEQUENCE [LARGE SCALE GENOMIC DNA]</scope>
    <source>
        <strain evidence="1 2">NBRC 108639</strain>
    </source>
</reference>